<dbReference type="EMBL" id="KI394743">
    <property type="protein sequence ID" value="ERN01727.1"/>
    <property type="molecule type" value="Genomic_DNA"/>
</dbReference>
<evidence type="ECO:0000313" key="2">
    <source>
        <dbReference type="Proteomes" id="UP000017836"/>
    </source>
</evidence>
<dbReference type="Gramene" id="ERN01727">
    <property type="protein sequence ID" value="ERN01727"/>
    <property type="gene ID" value="AMTR_s00097p00057320"/>
</dbReference>
<dbReference type="AlphaFoldDB" id="W1NVS0"/>
<proteinExistence type="predicted"/>
<keyword evidence="2" id="KW-1185">Reference proteome</keyword>
<organism evidence="1 2">
    <name type="scientific">Amborella trichopoda</name>
    <dbReference type="NCBI Taxonomy" id="13333"/>
    <lineage>
        <taxon>Eukaryota</taxon>
        <taxon>Viridiplantae</taxon>
        <taxon>Streptophyta</taxon>
        <taxon>Embryophyta</taxon>
        <taxon>Tracheophyta</taxon>
        <taxon>Spermatophyta</taxon>
        <taxon>Magnoliopsida</taxon>
        <taxon>Amborellales</taxon>
        <taxon>Amborellaceae</taxon>
        <taxon>Amborella</taxon>
    </lineage>
</organism>
<sequence>MKNESSSKIPMMAAGNQPKDATTLINEDLGINGPSPLIFPPRALSCQPLGYLKKTSSRAIFEVKPLSVHVNRMLMAPVAYGQATGDDH</sequence>
<protein>
    <submittedName>
        <fullName evidence="1">Uncharacterized protein</fullName>
    </submittedName>
</protein>
<reference evidence="2" key="1">
    <citation type="journal article" date="2013" name="Science">
        <title>The Amborella genome and the evolution of flowering plants.</title>
        <authorList>
            <consortium name="Amborella Genome Project"/>
        </authorList>
    </citation>
    <scope>NUCLEOTIDE SEQUENCE [LARGE SCALE GENOMIC DNA]</scope>
</reference>
<evidence type="ECO:0000313" key="1">
    <source>
        <dbReference type="EMBL" id="ERN01727.1"/>
    </source>
</evidence>
<name>W1NVS0_AMBTC</name>
<dbReference type="HOGENOM" id="CLU_2472109_0_0_1"/>
<dbReference type="Proteomes" id="UP000017836">
    <property type="component" value="Unassembled WGS sequence"/>
</dbReference>
<gene>
    <name evidence="1" type="ORF">AMTR_s00097p00057320</name>
</gene>
<accession>W1NVS0</accession>